<proteinExistence type="predicted"/>
<gene>
    <name evidence="1" type="ORF">DHETER_LOCUS4906</name>
</gene>
<keyword evidence="2" id="KW-1185">Reference proteome</keyword>
<evidence type="ECO:0000313" key="2">
    <source>
        <dbReference type="Proteomes" id="UP000789702"/>
    </source>
</evidence>
<reference evidence="1" key="1">
    <citation type="submission" date="2021-06" db="EMBL/GenBank/DDBJ databases">
        <authorList>
            <person name="Kallberg Y."/>
            <person name="Tangrot J."/>
            <person name="Rosling A."/>
        </authorList>
    </citation>
    <scope>NUCLEOTIDE SEQUENCE</scope>
    <source>
        <strain evidence="1">IL203A</strain>
    </source>
</reference>
<name>A0ACA9LV53_9GLOM</name>
<dbReference type="EMBL" id="CAJVPU010005122">
    <property type="protein sequence ID" value="CAG8543420.1"/>
    <property type="molecule type" value="Genomic_DNA"/>
</dbReference>
<comment type="caution">
    <text evidence="1">The sequence shown here is derived from an EMBL/GenBank/DDBJ whole genome shotgun (WGS) entry which is preliminary data.</text>
</comment>
<sequence length="529" mass="61904">MSLVYNEVSRLNLHSEDKTALRIIFTNNPKIKEEVNMVLMSIENDNEKISYLKLTIKRKKVRPWNETEEDLGKFWSFLVNAKIDNNFLQLPEGVYFLGEKEQGAILYIRECYLHLVDIIFNGKIRRCRITGNPGIGKTFFGFYLLYFLSKQNKTIVYHKACQYPILFNKQYTFRSDNISDFKEYLDDTDVWYIVDGQPPLQVRAKTILFCSPQKRHYKEFDKMVGTTIRFMPVWSWNEVNECRIGMFDHLEVAKVEDLYSRWGGIPRFVLEKALDSSQQNHLENAISKCNARLLEFVGEIDHADDVSHRIIHIHTNVAGEEGEEDEEAPYIKKFILFASEWVAEKVMDKLERNYCQQLRNFVTASLSGNEYNTLRGVIFEQIAHRILQRGGTFDIRSLESDFTSTIEIPERIKLLFNDINKIEEGKYCQPIQKNFSSIDAVVAPHTLFHMTISKNHPINVSGMKKLVEKLGGKSETNPIYFYFVLPKDLYDNYQAQPFYTNDKTVAKRIPCWITNRVKQYALKIDLSSW</sequence>
<accession>A0ACA9LV53</accession>
<protein>
    <submittedName>
        <fullName evidence="1">1490_t:CDS:1</fullName>
    </submittedName>
</protein>
<organism evidence="1 2">
    <name type="scientific">Dentiscutata heterogama</name>
    <dbReference type="NCBI Taxonomy" id="1316150"/>
    <lineage>
        <taxon>Eukaryota</taxon>
        <taxon>Fungi</taxon>
        <taxon>Fungi incertae sedis</taxon>
        <taxon>Mucoromycota</taxon>
        <taxon>Glomeromycotina</taxon>
        <taxon>Glomeromycetes</taxon>
        <taxon>Diversisporales</taxon>
        <taxon>Gigasporaceae</taxon>
        <taxon>Dentiscutata</taxon>
    </lineage>
</organism>
<dbReference type="Proteomes" id="UP000789702">
    <property type="component" value="Unassembled WGS sequence"/>
</dbReference>
<evidence type="ECO:0000313" key="1">
    <source>
        <dbReference type="EMBL" id="CAG8543420.1"/>
    </source>
</evidence>